<dbReference type="InterPro" id="IPR012657">
    <property type="entry name" value="23S_rRNA-intervening_sequence"/>
</dbReference>
<comment type="caution">
    <text evidence="1">The sequence shown here is derived from an EMBL/GenBank/DDBJ whole genome shotgun (WGS) entry which is preliminary data.</text>
</comment>
<dbReference type="OrthoDB" id="9811959at2"/>
<dbReference type="GO" id="GO:0005840">
    <property type="term" value="C:ribosome"/>
    <property type="evidence" value="ECO:0007669"/>
    <property type="project" value="UniProtKB-KW"/>
</dbReference>
<gene>
    <name evidence="1" type="ORF">ATO12_01490</name>
</gene>
<dbReference type="EMBL" id="AQRA01000001">
    <property type="protein sequence ID" value="EZH75481.1"/>
    <property type="molecule type" value="Genomic_DNA"/>
</dbReference>
<dbReference type="CDD" id="cd16377">
    <property type="entry name" value="23S_rRNA_IVP_like"/>
    <property type="match status" value="1"/>
</dbReference>
<dbReference type="STRING" id="1317122.ATO12_01490"/>
<dbReference type="RefSeq" id="WP_034238003.1">
    <property type="nucleotide sequence ID" value="NZ_AQRA01000001.1"/>
</dbReference>
<dbReference type="AlphaFoldDB" id="A0A023BZJ3"/>
<evidence type="ECO:0000313" key="1">
    <source>
        <dbReference type="EMBL" id="EZH75481.1"/>
    </source>
</evidence>
<proteinExistence type="predicted"/>
<keyword evidence="1" id="KW-0689">Ribosomal protein</keyword>
<dbReference type="PANTHER" id="PTHR38471:SF2">
    <property type="entry name" value="FOUR HELIX BUNDLE PROTEIN"/>
    <property type="match status" value="1"/>
</dbReference>
<dbReference type="Gene3D" id="1.20.1440.60">
    <property type="entry name" value="23S rRNA-intervening sequence"/>
    <property type="match status" value="1"/>
</dbReference>
<accession>A0A023BZJ3</accession>
<protein>
    <submittedName>
        <fullName evidence="1">30S ribosomal protein S23</fullName>
    </submittedName>
</protein>
<dbReference type="PANTHER" id="PTHR38471">
    <property type="entry name" value="FOUR HELIX BUNDLE PROTEIN"/>
    <property type="match status" value="1"/>
</dbReference>
<dbReference type="InterPro" id="IPR036583">
    <property type="entry name" value="23S_rRNA_IVS_sf"/>
</dbReference>
<dbReference type="Pfam" id="PF05635">
    <property type="entry name" value="23S_rRNA_IVP"/>
    <property type="match status" value="1"/>
</dbReference>
<dbReference type="SUPFAM" id="SSF158446">
    <property type="entry name" value="IVS-encoded protein-like"/>
    <property type="match status" value="1"/>
</dbReference>
<dbReference type="NCBIfam" id="TIGR02436">
    <property type="entry name" value="four helix bundle protein"/>
    <property type="match status" value="1"/>
</dbReference>
<organism evidence="1 2">
    <name type="scientific">Aquimarina atlantica</name>
    <dbReference type="NCBI Taxonomy" id="1317122"/>
    <lineage>
        <taxon>Bacteria</taxon>
        <taxon>Pseudomonadati</taxon>
        <taxon>Bacteroidota</taxon>
        <taxon>Flavobacteriia</taxon>
        <taxon>Flavobacteriales</taxon>
        <taxon>Flavobacteriaceae</taxon>
        <taxon>Aquimarina</taxon>
    </lineage>
</organism>
<keyword evidence="2" id="KW-1185">Reference proteome</keyword>
<sequence length="118" mass="13484">MNKFENLNVWKKSMDLVCEVYKVMKLLPDNEQYGLVLQIKRCSVSIPSNIAEGAGRNSPKEFIHFLSIANGSTCELETQLLLIVKLDFISKDQIGTLLNSCREIRNMNYSLQRSIKKS</sequence>
<reference evidence="1 2" key="1">
    <citation type="submission" date="2014-04" db="EMBL/GenBank/DDBJ databases">
        <title>Aquimarina sp. 22II-S11-z7 Genome Sequencing.</title>
        <authorList>
            <person name="Lai Q."/>
        </authorList>
    </citation>
    <scope>NUCLEOTIDE SEQUENCE [LARGE SCALE GENOMIC DNA]</scope>
    <source>
        <strain evidence="1 2">22II-S11-z7</strain>
    </source>
</reference>
<evidence type="ECO:0000313" key="2">
    <source>
        <dbReference type="Proteomes" id="UP000023541"/>
    </source>
</evidence>
<dbReference type="eggNOG" id="ENOG5032YWC">
    <property type="taxonomic scope" value="Bacteria"/>
</dbReference>
<name>A0A023BZJ3_9FLAO</name>
<dbReference type="Proteomes" id="UP000023541">
    <property type="component" value="Unassembled WGS sequence"/>
</dbReference>
<keyword evidence="1" id="KW-0687">Ribonucleoprotein</keyword>